<feature type="region of interest" description="Disordered" evidence="1">
    <location>
        <begin position="503"/>
        <end position="594"/>
    </location>
</feature>
<feature type="region of interest" description="Disordered" evidence="1">
    <location>
        <begin position="715"/>
        <end position="779"/>
    </location>
</feature>
<feature type="compositionally biased region" description="Acidic residues" evidence="1">
    <location>
        <begin position="90"/>
        <end position="102"/>
    </location>
</feature>
<reference evidence="3 4" key="1">
    <citation type="journal article" date="2018" name="Nat. Ecol. Evol.">
        <title>Genomic signatures of mitonuclear coevolution across populations of Tigriopus californicus.</title>
        <authorList>
            <person name="Barreto F.S."/>
            <person name="Watson E.T."/>
            <person name="Lima T.G."/>
            <person name="Willett C.S."/>
            <person name="Edmands S."/>
            <person name="Li W."/>
            <person name="Burton R.S."/>
        </authorList>
    </citation>
    <scope>NUCLEOTIDE SEQUENCE [LARGE SCALE GENOMIC DNA]</scope>
    <source>
        <strain evidence="3 4">San Diego</strain>
    </source>
</reference>
<feature type="compositionally biased region" description="Basic and acidic residues" evidence="1">
    <location>
        <begin position="538"/>
        <end position="547"/>
    </location>
</feature>
<feature type="compositionally biased region" description="Low complexity" evidence="1">
    <location>
        <begin position="633"/>
        <end position="642"/>
    </location>
</feature>
<evidence type="ECO:0000256" key="1">
    <source>
        <dbReference type="SAM" id="MobiDB-lite"/>
    </source>
</evidence>
<feature type="compositionally biased region" description="Basic and acidic residues" evidence="1">
    <location>
        <begin position="581"/>
        <end position="590"/>
    </location>
</feature>
<feature type="region of interest" description="Disordered" evidence="1">
    <location>
        <begin position="1"/>
        <end position="31"/>
    </location>
</feature>
<gene>
    <name evidence="3" type="ORF">TCAL_02126</name>
</gene>
<dbReference type="InterPro" id="IPR005036">
    <property type="entry name" value="CBM21_dom"/>
</dbReference>
<evidence type="ECO:0000313" key="4">
    <source>
        <dbReference type="Proteomes" id="UP000318571"/>
    </source>
</evidence>
<dbReference type="EMBL" id="VCGU01000459">
    <property type="protein sequence ID" value="TRY61573.1"/>
    <property type="molecule type" value="Genomic_DNA"/>
</dbReference>
<feature type="compositionally biased region" description="Polar residues" evidence="1">
    <location>
        <begin position="79"/>
        <end position="89"/>
    </location>
</feature>
<dbReference type="InterPro" id="IPR050782">
    <property type="entry name" value="PP1_regulatory_subunit_3"/>
</dbReference>
<feature type="compositionally biased region" description="Basic and acidic residues" evidence="1">
    <location>
        <begin position="198"/>
        <end position="216"/>
    </location>
</feature>
<feature type="compositionally biased region" description="Low complexity" evidence="1">
    <location>
        <begin position="116"/>
        <end position="156"/>
    </location>
</feature>
<dbReference type="GO" id="GO:2001069">
    <property type="term" value="F:glycogen binding"/>
    <property type="evidence" value="ECO:0007669"/>
    <property type="project" value="TreeGrafter"/>
</dbReference>
<dbReference type="OrthoDB" id="8942186at2759"/>
<dbReference type="PROSITE" id="PS51159">
    <property type="entry name" value="CBM21"/>
    <property type="match status" value="1"/>
</dbReference>
<dbReference type="STRING" id="6832.A0A553N827"/>
<feature type="region of interest" description="Disordered" evidence="1">
    <location>
        <begin position="54"/>
        <end position="157"/>
    </location>
</feature>
<organism evidence="3 4">
    <name type="scientific">Tigriopus californicus</name>
    <name type="common">Marine copepod</name>
    <dbReference type="NCBI Taxonomy" id="6832"/>
    <lineage>
        <taxon>Eukaryota</taxon>
        <taxon>Metazoa</taxon>
        <taxon>Ecdysozoa</taxon>
        <taxon>Arthropoda</taxon>
        <taxon>Crustacea</taxon>
        <taxon>Multicrustacea</taxon>
        <taxon>Hexanauplia</taxon>
        <taxon>Copepoda</taxon>
        <taxon>Harpacticoida</taxon>
        <taxon>Harpacticidae</taxon>
        <taxon>Tigriopus</taxon>
    </lineage>
</organism>
<comment type="caution">
    <text evidence="3">The sequence shown here is derived from an EMBL/GenBank/DDBJ whole genome shotgun (WGS) entry which is preliminary data.</text>
</comment>
<feature type="region of interest" description="Disordered" evidence="1">
    <location>
        <begin position="198"/>
        <end position="226"/>
    </location>
</feature>
<feature type="region of interest" description="Disordered" evidence="1">
    <location>
        <begin position="629"/>
        <end position="664"/>
    </location>
</feature>
<feature type="region of interest" description="Disordered" evidence="1">
    <location>
        <begin position="344"/>
        <end position="365"/>
    </location>
</feature>
<dbReference type="Proteomes" id="UP000318571">
    <property type="component" value="Chromosome 8"/>
</dbReference>
<evidence type="ECO:0000259" key="2">
    <source>
        <dbReference type="PROSITE" id="PS51159"/>
    </source>
</evidence>
<proteinExistence type="predicted"/>
<dbReference type="GO" id="GO:0000164">
    <property type="term" value="C:protein phosphatase type 1 complex"/>
    <property type="evidence" value="ECO:0007669"/>
    <property type="project" value="TreeGrafter"/>
</dbReference>
<feature type="compositionally biased region" description="Polar residues" evidence="1">
    <location>
        <begin position="8"/>
        <end position="22"/>
    </location>
</feature>
<dbReference type="PANTHER" id="PTHR12307">
    <property type="entry name" value="PROTEIN PHOSPHATASE 1 REGULATORY SUBUNIT"/>
    <property type="match status" value="1"/>
</dbReference>
<feature type="compositionally biased region" description="Basic and acidic residues" evidence="1">
    <location>
        <begin position="748"/>
        <end position="762"/>
    </location>
</feature>
<dbReference type="Pfam" id="PF03370">
    <property type="entry name" value="CBM_21"/>
    <property type="match status" value="1"/>
</dbReference>
<dbReference type="PANTHER" id="PTHR12307:SF36">
    <property type="entry name" value="GLYCOGEN-BINDING SUBUNIT 76A"/>
    <property type="match status" value="1"/>
</dbReference>
<dbReference type="Gene3D" id="2.60.40.2440">
    <property type="entry name" value="Carbohydrate binding type-21 domain"/>
    <property type="match status" value="1"/>
</dbReference>
<name>A0A553N827_TIGCA</name>
<feature type="compositionally biased region" description="Polar residues" evidence="1">
    <location>
        <begin position="503"/>
        <end position="513"/>
    </location>
</feature>
<keyword evidence="4" id="KW-1185">Reference proteome</keyword>
<feature type="compositionally biased region" description="Polar residues" evidence="1">
    <location>
        <begin position="217"/>
        <end position="226"/>
    </location>
</feature>
<feature type="domain" description="CBM21" evidence="2">
    <location>
        <begin position="874"/>
        <end position="982"/>
    </location>
</feature>
<dbReference type="GO" id="GO:0005979">
    <property type="term" value="P:regulation of glycogen biosynthetic process"/>
    <property type="evidence" value="ECO:0007669"/>
    <property type="project" value="TreeGrafter"/>
</dbReference>
<dbReference type="AlphaFoldDB" id="A0A553N827"/>
<accession>A0A553N827</accession>
<feature type="compositionally biased region" description="Low complexity" evidence="1">
    <location>
        <begin position="59"/>
        <end position="70"/>
    </location>
</feature>
<protein>
    <recommendedName>
        <fullName evidence="2">CBM21 domain-containing protein</fullName>
    </recommendedName>
</protein>
<evidence type="ECO:0000313" key="3">
    <source>
        <dbReference type="EMBL" id="TRY61573.1"/>
    </source>
</evidence>
<dbReference type="GO" id="GO:0008157">
    <property type="term" value="F:protein phosphatase 1 binding"/>
    <property type="evidence" value="ECO:0007669"/>
    <property type="project" value="TreeGrafter"/>
</dbReference>
<sequence>MFTPNLGPESSSQNRSTSNLTGGNARPKRLLPIIDPACNPVLGPIFVYQSVRDDPIASPSPLEPSSSHHLNCAPEPQESHCTSLYSVDTSDGEEEEEVEEDLSPLPSHGHSPIPSSRPSFYASSSTGTTSAASTATSATSATPTTSTSSASPSSPSNIIIVESPKRQFSFKSPVCGNVAHQQTRRTILQSRRVDLRATAKQGLKEDVSPQRAESQRPLKSSESGGSPSDFLNKCCLSSLVSSHFVALQYSCPVLNLCQSTAKMLSMSYKAQTDLFTRSLQSRLEYLGDPESERVSEPDESGFINWLELRPKKEVLKFIPAPGTTFPPNRFAQFDLFRAKFHSESDLSPKHMPSNAPAGKLPNTDCLHEEDHHLNTQKDEADESADSDLFFDFDIGSPEEDAVLPDSDDVRENMLLRNKACDLEATLQDEDDISSNESLSPRNNLRKANEAFGSASSGLCSDMETLQSGSYETRRFDDENDELNECKSIDPEDWPAHKLLHFDTSSFGSANSTPKAARSPMGDRSPSSGASLVEAENEATTKEDDHETMFQLETEEPDVARQTTEKELNQSEEDLENSAQNKGREGISKDANDEDDENVMKDFTIYNGEARHKVANSKLNALISLLEKDREYSRNSSRQSSVRSSKEGSPQKESSPPKSAMRKGFQSSLTPIAASPANFSYLSSKSNMASNASSSSEDIHSVPSFKASIARCESTPVLSGPDRAYMQSPKMPRKTSNADVTEEPATITKDTKVEGMELPERVRRATSLRSGKTPPGTPGRRKIVRFADVFGLDLADVKTFLDEIPKVPKSAYKDLKDVDLSDIESDTGSSDSSAMSLRKKKGFSNRSLPMLPNQELPSTSLVPMFSQPGGFANFFDLLNTKKVCLENAYMANKSAIQGTIRVQNLSFQKKVLLRYTTNEWVTSSDLEATYIDGSCDGFSDKFTFHLGTAAPLLVGQRIQFCLCYQTGAEEFWDNNVGKNYVFQCLGVAGSNNVKAPSSNAIPLSTPRHSAPHYGGSGGYSQSPSALSEDPWLRYL</sequence>
<dbReference type="InterPro" id="IPR038175">
    <property type="entry name" value="CBM21_dom_sf"/>
</dbReference>